<dbReference type="PANTHER" id="PTHR43881">
    <property type="entry name" value="GAMMA-GLUTAMYLTRANSPEPTIDASE (AFU_ORTHOLOGUE AFUA_4G13580)"/>
    <property type="match status" value="1"/>
</dbReference>
<dbReference type="InterPro" id="IPR043138">
    <property type="entry name" value="GGT_lsub"/>
</dbReference>
<accession>A0A5B2VC34</accession>
<dbReference type="PRINTS" id="PR01210">
    <property type="entry name" value="GGTRANSPTASE"/>
</dbReference>
<dbReference type="InterPro" id="IPR043137">
    <property type="entry name" value="GGT_ssub_C"/>
</dbReference>
<dbReference type="SUPFAM" id="SSF56235">
    <property type="entry name" value="N-terminal nucleophile aminohydrolases (Ntn hydrolases)"/>
    <property type="match status" value="1"/>
</dbReference>
<dbReference type="InterPro" id="IPR052896">
    <property type="entry name" value="GGT-like_enzyme"/>
</dbReference>
<dbReference type="OrthoDB" id="9781342at2"/>
<dbReference type="RefSeq" id="WP_149818435.1">
    <property type="nucleotide sequence ID" value="NZ_VUOA01000024.1"/>
</dbReference>
<dbReference type="Gene3D" id="1.10.246.130">
    <property type="match status" value="1"/>
</dbReference>
<keyword evidence="2" id="KW-1185">Reference proteome</keyword>
<gene>
    <name evidence="1" type="ORF">F0L46_13695</name>
</gene>
<dbReference type="Proteomes" id="UP000323142">
    <property type="component" value="Unassembled WGS sequence"/>
</dbReference>
<sequence length="530" mass="56713">MPETPVFSTAAVAAPHHLAAQSGRDVLAQGGNAVEAMVAMAATIAVVYPHMNGIGGDGFWLVAEPNGRVRAFEACGPAGEHATIARYREKGYDALPPRGPDAAITVAGAVGGWRLACDYARSIGGALPLAVLLGDALRYARDGYPVSRSEAHYAPKEIEALKAAPGFAEFFLVDGKSPPEGLSRRAPRVADVLSHLINAGLDDFYRGDVAREIAADLAEIGAPVTRADLARFEARVVEPLSVRYRDATVYNLPPPTQGLASLVILGLYERLKVARADSLEHHHALIEASKRALRIRDEVVTDPAHLTADPASFLAPAALEAQAARIRMDRAAPFPLPPGDGDTIWMGAIDAQGVAVSYIQSIYWEFGSGCVLRRTGLHWQNRGVSFALDERARNPLRPGRKPFHTLNPALARFDDGRVAPYGSMGGDGQPQFQAQVLTRYMGGQGVADAVDGPRWLLGRTWGSASTSLKVEDRFDPSLLERLSRMGHEIEEMGAPYLDALGHAGLLVKHPRNGHVEASHDPRSDGGAMGL</sequence>
<dbReference type="EMBL" id="VUOA01000024">
    <property type="protein sequence ID" value="KAA2236681.1"/>
    <property type="molecule type" value="Genomic_DNA"/>
</dbReference>
<organism evidence="1 2">
    <name type="scientific">Salinarimonas soli</name>
    <dbReference type="NCBI Taxonomy" id="1638099"/>
    <lineage>
        <taxon>Bacteria</taxon>
        <taxon>Pseudomonadati</taxon>
        <taxon>Pseudomonadota</taxon>
        <taxon>Alphaproteobacteria</taxon>
        <taxon>Hyphomicrobiales</taxon>
        <taxon>Salinarimonadaceae</taxon>
        <taxon>Salinarimonas</taxon>
    </lineage>
</organism>
<dbReference type="GO" id="GO:0016740">
    <property type="term" value="F:transferase activity"/>
    <property type="evidence" value="ECO:0007669"/>
    <property type="project" value="UniProtKB-KW"/>
</dbReference>
<evidence type="ECO:0000313" key="1">
    <source>
        <dbReference type="EMBL" id="KAA2236681.1"/>
    </source>
</evidence>
<keyword evidence="1" id="KW-0808">Transferase</keyword>
<reference evidence="1 2" key="2">
    <citation type="submission" date="2019-09" db="EMBL/GenBank/DDBJ databases">
        <authorList>
            <person name="Jin C."/>
        </authorList>
    </citation>
    <scope>NUCLEOTIDE SEQUENCE [LARGE SCALE GENOMIC DNA]</scope>
    <source>
        <strain evidence="1 2">BN140002</strain>
    </source>
</reference>
<name>A0A5B2VC34_9HYPH</name>
<protein>
    <submittedName>
        <fullName evidence="1">Gamma-glutamyltransferase</fullName>
    </submittedName>
</protein>
<dbReference type="InterPro" id="IPR029055">
    <property type="entry name" value="Ntn_hydrolases_N"/>
</dbReference>
<comment type="caution">
    <text evidence="1">The sequence shown here is derived from an EMBL/GenBank/DDBJ whole genome shotgun (WGS) entry which is preliminary data.</text>
</comment>
<proteinExistence type="predicted"/>
<dbReference type="Pfam" id="PF01019">
    <property type="entry name" value="G_glu_transpept"/>
    <property type="match status" value="1"/>
</dbReference>
<dbReference type="PANTHER" id="PTHR43881:SF5">
    <property type="entry name" value="GAMMA-GLUTAMYLTRANSPEPTIDASE"/>
    <property type="match status" value="1"/>
</dbReference>
<dbReference type="Gene3D" id="3.60.20.40">
    <property type="match status" value="1"/>
</dbReference>
<evidence type="ECO:0000313" key="2">
    <source>
        <dbReference type="Proteomes" id="UP000323142"/>
    </source>
</evidence>
<reference evidence="1 2" key="1">
    <citation type="submission" date="2019-09" db="EMBL/GenBank/DDBJ databases">
        <title>Salinarimonas rosea gen. nov., sp. nov., a new member of the a-2 subgroup of the Proteobacteria.</title>
        <authorList>
            <person name="Liu J."/>
        </authorList>
    </citation>
    <scope>NUCLEOTIDE SEQUENCE [LARGE SCALE GENOMIC DNA]</scope>
    <source>
        <strain evidence="1 2">BN140002</strain>
    </source>
</reference>
<dbReference type="AlphaFoldDB" id="A0A5B2VC34"/>